<sequence length="97" mass="8990">MRVAARSMLIGALILSLSGAAFAQGGGAGGGTGGGNATGQGGTGMGTPNASGTTAAPSGASGANTMGAMPDATQKSMQKKKGAMDSPASGSGIKKPY</sequence>
<dbReference type="Proteomes" id="UP000243502">
    <property type="component" value="Chromosome 4"/>
</dbReference>
<keyword evidence="2" id="KW-0732">Signal</keyword>
<evidence type="ECO:0000313" key="4">
    <source>
        <dbReference type="Proteomes" id="UP000243502"/>
    </source>
</evidence>
<evidence type="ECO:0000313" key="3">
    <source>
        <dbReference type="EMBL" id="AUT66831.1"/>
    </source>
</evidence>
<feature type="compositionally biased region" description="Low complexity" evidence="1">
    <location>
        <begin position="46"/>
        <end position="65"/>
    </location>
</feature>
<feature type="chain" id="PRO_5014422585" evidence="2">
    <location>
        <begin position="24"/>
        <end position="97"/>
    </location>
</feature>
<dbReference type="KEGG" id="pter:C2L65_43205"/>
<feature type="signal peptide" evidence="2">
    <location>
        <begin position="1"/>
        <end position="23"/>
    </location>
</feature>
<protein>
    <submittedName>
        <fullName evidence="3">Uncharacterized protein</fullName>
    </submittedName>
</protein>
<dbReference type="EMBL" id="CP026114">
    <property type="protein sequence ID" value="AUT66831.1"/>
    <property type="molecule type" value="Genomic_DNA"/>
</dbReference>
<feature type="compositionally biased region" description="Gly residues" evidence="1">
    <location>
        <begin position="25"/>
        <end position="45"/>
    </location>
</feature>
<dbReference type="AlphaFoldDB" id="A0A2I8F5L2"/>
<reference evidence="3 4" key="1">
    <citation type="submission" date="2018-01" db="EMBL/GenBank/DDBJ databases">
        <title>Species boundaries and ecological features among Paraburkholderia terrae DSMZ17804T, P. hospita DSMZ17164T and P. caribensis DSMZ13236T.</title>
        <authorList>
            <person name="Pratama A.A."/>
        </authorList>
    </citation>
    <scope>NUCLEOTIDE SEQUENCE [LARGE SCALE GENOMIC DNA]</scope>
    <source>
        <strain evidence="3 4">DSM 17804</strain>
    </source>
</reference>
<accession>A0A2I8F5L2</accession>
<feature type="region of interest" description="Disordered" evidence="1">
    <location>
        <begin position="25"/>
        <end position="97"/>
    </location>
</feature>
<name>A0A2I8F5L2_9BURK</name>
<gene>
    <name evidence="3" type="ORF">C2L65_43205</name>
</gene>
<evidence type="ECO:0000256" key="2">
    <source>
        <dbReference type="SAM" id="SignalP"/>
    </source>
</evidence>
<proteinExistence type="predicted"/>
<organism evidence="3 4">
    <name type="scientific">Paraburkholderia terrae</name>
    <dbReference type="NCBI Taxonomy" id="311230"/>
    <lineage>
        <taxon>Bacteria</taxon>
        <taxon>Pseudomonadati</taxon>
        <taxon>Pseudomonadota</taxon>
        <taxon>Betaproteobacteria</taxon>
        <taxon>Burkholderiales</taxon>
        <taxon>Burkholderiaceae</taxon>
        <taxon>Paraburkholderia</taxon>
    </lineage>
</organism>
<evidence type="ECO:0000256" key="1">
    <source>
        <dbReference type="SAM" id="MobiDB-lite"/>
    </source>
</evidence>